<dbReference type="EMBL" id="PFBV01000003">
    <property type="protein sequence ID" value="PIT88529.1"/>
    <property type="molecule type" value="Genomic_DNA"/>
</dbReference>
<dbReference type="PRINTS" id="PR00411">
    <property type="entry name" value="PNDRDTASEI"/>
</dbReference>
<dbReference type="Gene3D" id="2.40.30.10">
    <property type="entry name" value="Translation factors"/>
    <property type="match status" value="1"/>
</dbReference>
<evidence type="ECO:0000256" key="1">
    <source>
        <dbReference type="ARBA" id="ARBA00001974"/>
    </source>
</evidence>
<dbReference type="SUPFAM" id="SSF160996">
    <property type="entry name" value="HI0933 insert domain-like"/>
    <property type="match status" value="1"/>
</dbReference>
<dbReference type="Pfam" id="PF22780">
    <property type="entry name" value="HI0933_like_1st"/>
    <property type="match status" value="1"/>
</dbReference>
<gene>
    <name evidence="6" type="ORF">COU29_01970</name>
</gene>
<evidence type="ECO:0000313" key="7">
    <source>
        <dbReference type="Proteomes" id="UP000231426"/>
    </source>
</evidence>
<dbReference type="InterPro" id="IPR004792">
    <property type="entry name" value="BaiN-like"/>
</dbReference>
<dbReference type="SUPFAM" id="SSF51905">
    <property type="entry name" value="FAD/NAD(P)-binding domain"/>
    <property type="match status" value="1"/>
</dbReference>
<name>A0A2M6W6V4_9BACT</name>
<sequence>MAEENKFDVAVVGAGPAGIMAAGAAAEFGAKVILIDQNTKPGKKLLLTGNGRCNITNAEFNLRKLVENYGENGKFLFHAFFVFGPKKVINFFNRLGVKTKIENDGRVFPISERSSDVLNALEKYLSKNKVSICLNSRVSRIVFKKNKIEKLVVENKSIIAEKYIFCTGGKSYPMTGSTGDGFKWIRDFGHTVDELLPALVPIKIKEDWVKKLQGLVFKNIKIIVCQNNKRYFKETGDILFTHFGASGPAILNISGRVGGLLKQGAVKLSLDIFPSLNLEFLNKKIQDKINQNPKKSIKSLLSDFVPNRFAVALLENLNLKTDKQIINITKKEINKIAVYLKNIEITVEELCGFDLAMVTKGGVSLKEINNKTMKSKIIDNLFFAGEIISADGRTGGFNLQICWSTGYLAGKNCFF</sequence>
<evidence type="ECO:0000259" key="4">
    <source>
        <dbReference type="Pfam" id="PF03486"/>
    </source>
</evidence>
<evidence type="ECO:0000256" key="3">
    <source>
        <dbReference type="ARBA" id="ARBA00022827"/>
    </source>
</evidence>
<dbReference type="InterPro" id="IPR036188">
    <property type="entry name" value="FAD/NAD-bd_sf"/>
</dbReference>
<comment type="caution">
    <text evidence="6">The sequence shown here is derived from an EMBL/GenBank/DDBJ whole genome shotgun (WGS) entry which is preliminary data.</text>
</comment>
<keyword evidence="2" id="KW-0285">Flavoprotein</keyword>
<accession>A0A2M6W6V4</accession>
<evidence type="ECO:0000259" key="5">
    <source>
        <dbReference type="Pfam" id="PF22780"/>
    </source>
</evidence>
<reference evidence="7" key="1">
    <citation type="submission" date="2017-09" db="EMBL/GenBank/DDBJ databases">
        <title>Depth-based differentiation of microbial function through sediment-hosted aquifers and enrichment of novel symbionts in the deep terrestrial subsurface.</title>
        <authorList>
            <person name="Probst A.J."/>
            <person name="Ladd B."/>
            <person name="Jarett J.K."/>
            <person name="Geller-Mcgrath D.E."/>
            <person name="Sieber C.M.K."/>
            <person name="Emerson J.B."/>
            <person name="Anantharaman K."/>
            <person name="Thomas B.C."/>
            <person name="Malmstrom R."/>
            <person name="Stieglmeier M."/>
            <person name="Klingl A."/>
            <person name="Woyke T."/>
            <person name="Ryan C.M."/>
            <person name="Banfield J.F."/>
        </authorList>
    </citation>
    <scope>NUCLEOTIDE SEQUENCE [LARGE SCALE GENOMIC DNA]</scope>
</reference>
<evidence type="ECO:0000256" key="2">
    <source>
        <dbReference type="ARBA" id="ARBA00022630"/>
    </source>
</evidence>
<feature type="domain" description="RsdA/BaiN/AoA(So)-like insert" evidence="5">
    <location>
        <begin position="197"/>
        <end position="358"/>
    </location>
</feature>
<dbReference type="InterPro" id="IPR023166">
    <property type="entry name" value="BaiN-like_dom_sf"/>
</dbReference>
<comment type="cofactor">
    <cofactor evidence="1">
        <name>FAD</name>
        <dbReference type="ChEBI" id="CHEBI:57692"/>
    </cofactor>
</comment>
<dbReference type="PANTHER" id="PTHR42887:SF2">
    <property type="entry name" value="OS12G0638800 PROTEIN"/>
    <property type="match status" value="1"/>
</dbReference>
<dbReference type="Gene3D" id="1.10.8.260">
    <property type="entry name" value="HI0933 insert domain-like"/>
    <property type="match status" value="1"/>
</dbReference>
<proteinExistence type="predicted"/>
<organism evidence="6 7">
    <name type="scientific">Candidatus Magasanikbacteria bacterium CG10_big_fil_rev_8_21_14_0_10_36_32</name>
    <dbReference type="NCBI Taxonomy" id="1974646"/>
    <lineage>
        <taxon>Bacteria</taxon>
        <taxon>Candidatus Magasanikiibacteriota</taxon>
    </lineage>
</organism>
<dbReference type="Pfam" id="PF03486">
    <property type="entry name" value="HI0933_like"/>
    <property type="match status" value="1"/>
</dbReference>
<dbReference type="InterPro" id="IPR057661">
    <property type="entry name" value="RsdA/BaiN/AoA(So)_Rossmann"/>
</dbReference>
<keyword evidence="3" id="KW-0274">FAD</keyword>
<dbReference type="Gene3D" id="3.50.50.60">
    <property type="entry name" value="FAD/NAD(P)-binding domain"/>
    <property type="match status" value="1"/>
</dbReference>
<evidence type="ECO:0000313" key="6">
    <source>
        <dbReference type="EMBL" id="PIT88529.1"/>
    </source>
</evidence>
<dbReference type="InterPro" id="IPR055178">
    <property type="entry name" value="RsdA/BaiN/AoA(So)-like_dom"/>
</dbReference>
<dbReference type="AlphaFoldDB" id="A0A2M6W6V4"/>
<protein>
    <submittedName>
        <fullName evidence="6">Aminoacetone oxidase family FAD-binding enzyme</fullName>
    </submittedName>
</protein>
<dbReference type="PANTHER" id="PTHR42887">
    <property type="entry name" value="OS12G0638800 PROTEIN"/>
    <property type="match status" value="1"/>
</dbReference>
<dbReference type="Proteomes" id="UP000231426">
    <property type="component" value="Unassembled WGS sequence"/>
</dbReference>
<feature type="domain" description="RsdA/BaiN/AoA(So)-like Rossmann fold-like" evidence="4">
    <location>
        <begin position="8"/>
        <end position="411"/>
    </location>
</feature>
<dbReference type="NCBIfam" id="TIGR00275">
    <property type="entry name" value="aminoacetone oxidase family FAD-binding enzyme"/>
    <property type="match status" value="1"/>
</dbReference>